<reference evidence="3" key="1">
    <citation type="submission" date="2016-10" db="EMBL/GenBank/DDBJ databases">
        <authorList>
            <person name="Varghese N."/>
            <person name="Submissions S."/>
        </authorList>
    </citation>
    <scope>NUCLEOTIDE SEQUENCE [LARGE SCALE GENOMIC DNA]</scope>
    <source>
        <strain evidence="3">CGMCC 4.3568</strain>
    </source>
</reference>
<dbReference type="Gene3D" id="3.40.50.1820">
    <property type="entry name" value="alpha/beta hydrolase"/>
    <property type="match status" value="1"/>
</dbReference>
<feature type="domain" description="Alpha/beta hydrolase fold-3" evidence="1">
    <location>
        <begin position="3"/>
        <end position="63"/>
    </location>
</feature>
<gene>
    <name evidence="2" type="ORF">SAMN05216266_11867</name>
</gene>
<protein>
    <submittedName>
        <fullName evidence="2">Alpha/beta hydrolase fold</fullName>
    </submittedName>
</protein>
<keyword evidence="3" id="KW-1185">Reference proteome</keyword>
<proteinExistence type="predicted"/>
<organism evidence="2 3">
    <name type="scientific">Amycolatopsis marina</name>
    <dbReference type="NCBI Taxonomy" id="490629"/>
    <lineage>
        <taxon>Bacteria</taxon>
        <taxon>Bacillati</taxon>
        <taxon>Actinomycetota</taxon>
        <taxon>Actinomycetes</taxon>
        <taxon>Pseudonocardiales</taxon>
        <taxon>Pseudonocardiaceae</taxon>
        <taxon>Amycolatopsis</taxon>
    </lineage>
</organism>
<evidence type="ECO:0000313" key="2">
    <source>
        <dbReference type="EMBL" id="SFB54702.1"/>
    </source>
</evidence>
<dbReference type="SUPFAM" id="SSF53474">
    <property type="entry name" value="alpha/beta-Hydrolases"/>
    <property type="match status" value="1"/>
</dbReference>
<dbReference type="Proteomes" id="UP000243799">
    <property type="component" value="Unassembled WGS sequence"/>
</dbReference>
<evidence type="ECO:0000313" key="3">
    <source>
        <dbReference type="Proteomes" id="UP000243799"/>
    </source>
</evidence>
<keyword evidence="2" id="KW-0378">Hydrolase</keyword>
<dbReference type="InterPro" id="IPR029058">
    <property type="entry name" value="AB_hydrolase_fold"/>
</dbReference>
<dbReference type="STRING" id="490629.SAMN05216266_11867"/>
<dbReference type="AlphaFoldDB" id="A0A1I1BXY6"/>
<accession>A0A1I1BXY6</accession>
<evidence type="ECO:0000259" key="1">
    <source>
        <dbReference type="Pfam" id="PF07859"/>
    </source>
</evidence>
<dbReference type="InterPro" id="IPR013094">
    <property type="entry name" value="AB_hydrolase_3"/>
</dbReference>
<dbReference type="Pfam" id="PF07859">
    <property type="entry name" value="Abhydrolase_3"/>
    <property type="match status" value="1"/>
</dbReference>
<dbReference type="GO" id="GO:0016787">
    <property type="term" value="F:hydrolase activity"/>
    <property type="evidence" value="ECO:0007669"/>
    <property type="project" value="UniProtKB-KW"/>
</dbReference>
<dbReference type="EMBL" id="FOKG01000018">
    <property type="protein sequence ID" value="SFB54702.1"/>
    <property type="molecule type" value="Genomic_DNA"/>
</dbReference>
<name>A0A1I1BXY6_9PSEU</name>
<sequence>MTDRTVHDISPVYGDLRGLCPILLVVGSSDILLEDNTAMAARVSAAGGEVDLRIYPEAPHAFTSRSTGMAKAALHDIECWLADRFFTASS</sequence>